<keyword evidence="7" id="KW-1133">Transmembrane helix</keyword>
<dbReference type="Pfam" id="PF01762">
    <property type="entry name" value="Galactosyl_T"/>
    <property type="match status" value="1"/>
</dbReference>
<dbReference type="Proteomes" id="UP000694557">
    <property type="component" value="Unassembled WGS sequence"/>
</dbReference>
<dbReference type="PANTHER" id="PTHR11214:SF368">
    <property type="entry name" value="N-ACETYLLACTOSAMINIDE BETA-1,3-N-ACETYLGLUCOSAMINYLTRANSFERASE 4"/>
    <property type="match status" value="1"/>
</dbReference>
<dbReference type="InterPro" id="IPR002659">
    <property type="entry name" value="Glyco_trans_31"/>
</dbReference>
<organism evidence="13 14">
    <name type="scientific">Oncorhynchus kisutch</name>
    <name type="common">Coho salmon</name>
    <name type="synonym">Salmo kisutch</name>
    <dbReference type="NCBI Taxonomy" id="8019"/>
    <lineage>
        <taxon>Eukaryota</taxon>
        <taxon>Metazoa</taxon>
        <taxon>Chordata</taxon>
        <taxon>Craniata</taxon>
        <taxon>Vertebrata</taxon>
        <taxon>Euteleostomi</taxon>
        <taxon>Actinopterygii</taxon>
        <taxon>Neopterygii</taxon>
        <taxon>Teleostei</taxon>
        <taxon>Protacanthopterygii</taxon>
        <taxon>Salmoniformes</taxon>
        <taxon>Salmonidae</taxon>
        <taxon>Salmoninae</taxon>
        <taxon>Oncorhynchus</taxon>
    </lineage>
</organism>
<keyword evidence="3 12" id="KW-0328">Glycosyltransferase</keyword>
<dbReference type="GO" id="GO:0008532">
    <property type="term" value="F:N-acetyllactosaminide beta-1,3-N-acetylglucosaminyltransferase activity"/>
    <property type="evidence" value="ECO:0007669"/>
    <property type="project" value="TreeGrafter"/>
</dbReference>
<accession>A0A8C7G343</accession>
<evidence type="ECO:0000313" key="14">
    <source>
        <dbReference type="Proteomes" id="UP000694557"/>
    </source>
</evidence>
<keyword evidence="9" id="KW-0472">Membrane</keyword>
<evidence type="ECO:0000256" key="10">
    <source>
        <dbReference type="ARBA" id="ARBA00023180"/>
    </source>
</evidence>
<dbReference type="Ensembl" id="ENSOKIT00005039264.1">
    <property type="protein sequence ID" value="ENSOKIP00005037187.1"/>
    <property type="gene ID" value="ENSOKIG00005015877.1"/>
</dbReference>
<dbReference type="GO" id="GO:0030311">
    <property type="term" value="P:poly-N-acetyllactosamine biosynthetic process"/>
    <property type="evidence" value="ECO:0007669"/>
    <property type="project" value="TreeGrafter"/>
</dbReference>
<keyword evidence="4" id="KW-0808">Transferase</keyword>
<proteinExistence type="inferred from homology"/>
<name>A0A8C7G343_ONCKI</name>
<dbReference type="GeneTree" id="ENSGT00940000162236"/>
<comment type="subcellular location">
    <subcellularLocation>
        <location evidence="1 12">Golgi apparatus membrane</location>
        <topology evidence="1 12">Single-pass type II membrane protein</topology>
    </subcellularLocation>
</comment>
<protein>
    <recommendedName>
        <fullName evidence="12">Hexosyltransferase</fullName>
        <ecNumber evidence="12">2.4.1.-</ecNumber>
    </recommendedName>
</protein>
<dbReference type="Gene3D" id="3.90.550.50">
    <property type="match status" value="1"/>
</dbReference>
<dbReference type="EC" id="2.4.1.-" evidence="12"/>
<keyword evidence="8 12" id="KW-0333">Golgi apparatus</keyword>
<keyword evidence="5" id="KW-0812">Transmembrane</keyword>
<evidence type="ECO:0000256" key="8">
    <source>
        <dbReference type="ARBA" id="ARBA00023034"/>
    </source>
</evidence>
<dbReference type="GO" id="GO:0008499">
    <property type="term" value="F:N-acetyl-beta-D-glucosaminide beta-(1,3)-galactosyltransferase activity"/>
    <property type="evidence" value="ECO:0007669"/>
    <property type="project" value="UniProtKB-ARBA"/>
</dbReference>
<evidence type="ECO:0000256" key="7">
    <source>
        <dbReference type="ARBA" id="ARBA00022989"/>
    </source>
</evidence>
<dbReference type="GO" id="GO:0000139">
    <property type="term" value="C:Golgi membrane"/>
    <property type="evidence" value="ECO:0007669"/>
    <property type="project" value="UniProtKB-SubCell"/>
</dbReference>
<keyword evidence="10" id="KW-0325">Glycoprotein</keyword>
<dbReference type="FunFam" id="3.90.550.50:FF:000009">
    <property type="entry name" value="Hexosyltransferase"/>
    <property type="match status" value="1"/>
</dbReference>
<keyword evidence="14" id="KW-1185">Reference proteome</keyword>
<evidence type="ECO:0000256" key="2">
    <source>
        <dbReference type="ARBA" id="ARBA00008661"/>
    </source>
</evidence>
<dbReference type="PANTHER" id="PTHR11214">
    <property type="entry name" value="BETA-1,3-N-ACETYLGLUCOSAMINYLTRANSFERASE"/>
    <property type="match status" value="1"/>
</dbReference>
<evidence type="ECO:0000256" key="4">
    <source>
        <dbReference type="ARBA" id="ARBA00022679"/>
    </source>
</evidence>
<sequence>MSVLATDVLTLLAHPLGLGCGCLTRTSIRTNVDCPTASFFNNKTMRILFRVQSRSRWSLVIGTALLIGVLRLLHVNHTDGRRNTSPSAIPPQSQSAVDVFKCSRNDTVNNISSSIPPTHHNFLVYKHCRTFSRLLSPTPCQNDLFLLLAVKSTAIQVDRRSALRNTWGKMGYVQGKKVKLLFLVGKSSDTIQGYPLQQVLEWESRQFGDILQWDFDDSFFNLTLKEIHFLKWFRLECRWAHYVFKGDDDVFVHTSNLVEYVKDNKPSEQLYAGNIMSGYPVRDKQSKYFIPVEMYPNKPYPLYAGGGGYLMSNQTVLSLEVAASSIDLFPIDDVFVGLCLQKINITLTHHSGFKTFGLKQEVTHFNPCIYRELMVVHKLNPTEMWTMWSLQQDPKLQCFRSRT</sequence>
<evidence type="ECO:0000256" key="9">
    <source>
        <dbReference type="ARBA" id="ARBA00023136"/>
    </source>
</evidence>
<evidence type="ECO:0000313" key="13">
    <source>
        <dbReference type="Ensembl" id="ENSOKIP00005037187.1"/>
    </source>
</evidence>
<comment type="pathway">
    <text evidence="11">Protein modification.</text>
</comment>
<keyword evidence="6" id="KW-0735">Signal-anchor</keyword>
<evidence type="ECO:0000256" key="5">
    <source>
        <dbReference type="ARBA" id="ARBA00022692"/>
    </source>
</evidence>
<reference evidence="13" key="1">
    <citation type="submission" date="2025-08" db="UniProtKB">
        <authorList>
            <consortium name="Ensembl"/>
        </authorList>
    </citation>
    <scope>IDENTIFICATION</scope>
</reference>
<evidence type="ECO:0000256" key="3">
    <source>
        <dbReference type="ARBA" id="ARBA00022676"/>
    </source>
</evidence>
<dbReference type="AlphaFoldDB" id="A0A8C7G343"/>
<comment type="similarity">
    <text evidence="2 12">Belongs to the glycosyltransferase 31 family.</text>
</comment>
<gene>
    <name evidence="13" type="primary">B3GNT4</name>
</gene>
<evidence type="ECO:0000256" key="11">
    <source>
        <dbReference type="ARBA" id="ARBA00043952"/>
    </source>
</evidence>
<evidence type="ECO:0000256" key="1">
    <source>
        <dbReference type="ARBA" id="ARBA00004323"/>
    </source>
</evidence>
<reference evidence="13" key="2">
    <citation type="submission" date="2025-09" db="UniProtKB">
        <authorList>
            <consortium name="Ensembl"/>
        </authorList>
    </citation>
    <scope>IDENTIFICATION</scope>
</reference>
<evidence type="ECO:0000256" key="12">
    <source>
        <dbReference type="RuleBase" id="RU363063"/>
    </source>
</evidence>
<evidence type="ECO:0000256" key="6">
    <source>
        <dbReference type="ARBA" id="ARBA00022968"/>
    </source>
</evidence>
<dbReference type="GO" id="GO:0016266">
    <property type="term" value="P:protein O-linked glycosylation via N-acetyl-galactosamine"/>
    <property type="evidence" value="ECO:0007669"/>
    <property type="project" value="UniProtKB-ARBA"/>
</dbReference>